<evidence type="ECO:0000256" key="2">
    <source>
        <dbReference type="ARBA" id="ARBA00022884"/>
    </source>
</evidence>
<dbReference type="PANTHER" id="PTHR36984:SF1">
    <property type="entry name" value="CRISPR-ASSOCIATED ENDORIBONUCLEASE CAS6 1"/>
    <property type="match status" value="1"/>
</dbReference>
<sequence>MRLKITCDVLRPGQYISLNHQYELSSYIYHRLADADPEFAQMLHERGFSFDGEPNKVFRFFCFSNLYVPKKWSKFSGHRIQVFARKVSFEVSFLLDRAAQYFIVGAFMNSQFGIGNEDGVLDLKVTGVEVLPEVNFDSPSARFRLITPVYVSKPVEGGDERLSSDHLSPTHEEYTHYFIKNLKRKYRAATEHGLVDDIGDSQIAFRLLTPPSNVRRKPRIIKKGRPGETRIIGYQYDFELTAPPTIQYLGYTVGWGGQNAQGFGLGKKI</sequence>
<dbReference type="Gene3D" id="3.30.70.1890">
    <property type="match status" value="1"/>
</dbReference>
<feature type="domain" description="CRISPR associated protein Cas6 C-terminal" evidence="5">
    <location>
        <begin position="135"/>
        <end position="265"/>
    </location>
</feature>
<feature type="active site" description="Proton acceptor" evidence="4">
    <location>
        <position position="29"/>
    </location>
</feature>
<dbReference type="PIRSF" id="PIRSF005054">
    <property type="entry name" value="PF1131"/>
    <property type="match status" value="1"/>
</dbReference>
<keyword evidence="3" id="KW-0051">Antiviral defense</keyword>
<dbReference type="PANTHER" id="PTHR36984">
    <property type="entry name" value="CRISPR-ASSOCIATED ENDORIBONUCLEASE CAS6 1"/>
    <property type="match status" value="1"/>
</dbReference>
<evidence type="ECO:0000256" key="3">
    <source>
        <dbReference type="ARBA" id="ARBA00023118"/>
    </source>
</evidence>
<proteinExistence type="inferred from homology"/>
<dbReference type="InterPro" id="IPR010156">
    <property type="entry name" value="CRISPR-assoc_prot_Cas6"/>
</dbReference>
<dbReference type="CDD" id="cd21140">
    <property type="entry name" value="Cas6_I-like"/>
    <property type="match status" value="1"/>
</dbReference>
<evidence type="ECO:0000259" key="5">
    <source>
        <dbReference type="Pfam" id="PF01881"/>
    </source>
</evidence>
<dbReference type="Proteomes" id="UP000308528">
    <property type="component" value="Unassembled WGS sequence"/>
</dbReference>
<dbReference type="InterPro" id="IPR049435">
    <property type="entry name" value="Cas_Cas6_C"/>
</dbReference>
<dbReference type="AlphaFoldDB" id="A0A4S4NK69"/>
<evidence type="ECO:0000256" key="1">
    <source>
        <dbReference type="ARBA" id="ARBA00005937"/>
    </source>
</evidence>
<name>A0A4S4NK69_9BACT</name>
<comment type="similarity">
    <text evidence="1">Belongs to the CRISPR-associated protein Cas6/Cse3/CasE family.</text>
</comment>
<comment type="caution">
    <text evidence="6">The sequence shown here is derived from an EMBL/GenBank/DDBJ whole genome shotgun (WGS) entry which is preliminary data.</text>
</comment>
<feature type="active site" description="Proton donor" evidence="4">
    <location>
        <position position="44"/>
    </location>
</feature>
<dbReference type="GO" id="GO:0016788">
    <property type="term" value="F:hydrolase activity, acting on ester bonds"/>
    <property type="evidence" value="ECO:0007669"/>
    <property type="project" value="InterPro"/>
</dbReference>
<organism evidence="6 7">
    <name type="scientific">Neolewinella litorea</name>
    <dbReference type="NCBI Taxonomy" id="2562452"/>
    <lineage>
        <taxon>Bacteria</taxon>
        <taxon>Pseudomonadati</taxon>
        <taxon>Bacteroidota</taxon>
        <taxon>Saprospiria</taxon>
        <taxon>Saprospirales</taxon>
        <taxon>Lewinellaceae</taxon>
        <taxon>Neolewinella</taxon>
    </lineage>
</organism>
<keyword evidence="7" id="KW-1185">Reference proteome</keyword>
<evidence type="ECO:0000313" key="6">
    <source>
        <dbReference type="EMBL" id="THH40244.1"/>
    </source>
</evidence>
<keyword evidence="2" id="KW-0694">RNA-binding</keyword>
<dbReference type="EMBL" id="SRSF01000002">
    <property type="protein sequence ID" value="THH40244.1"/>
    <property type="molecule type" value="Genomic_DNA"/>
</dbReference>
<reference evidence="6 7" key="1">
    <citation type="submission" date="2019-04" db="EMBL/GenBank/DDBJ databases">
        <title>Lewinella litorea sp. nov., isolated from a marine sand.</title>
        <authorList>
            <person name="Yoon J.-H."/>
        </authorList>
    </citation>
    <scope>NUCLEOTIDE SEQUENCE [LARGE SCALE GENOMIC DNA]</scope>
    <source>
        <strain evidence="6 7">HSMS-39</strain>
    </source>
</reference>
<protein>
    <submittedName>
        <fullName evidence="6">CRISPR-associated endoribonuclease Cas6</fullName>
    </submittedName>
</protein>
<evidence type="ECO:0000256" key="4">
    <source>
        <dbReference type="PIRSR" id="PIRSR005054-50"/>
    </source>
</evidence>
<dbReference type="GO" id="GO:0003723">
    <property type="term" value="F:RNA binding"/>
    <property type="evidence" value="ECO:0007669"/>
    <property type="project" value="UniProtKB-KW"/>
</dbReference>
<dbReference type="RefSeq" id="WP_136457315.1">
    <property type="nucleotide sequence ID" value="NZ_SRSF01000002.1"/>
</dbReference>
<evidence type="ECO:0000313" key="7">
    <source>
        <dbReference type="Proteomes" id="UP000308528"/>
    </source>
</evidence>
<dbReference type="InterPro" id="IPR045747">
    <property type="entry name" value="CRISPR-assoc_prot_Cas6_N_sf"/>
</dbReference>
<dbReference type="GO" id="GO:0051607">
    <property type="term" value="P:defense response to virus"/>
    <property type="evidence" value="ECO:0007669"/>
    <property type="project" value="UniProtKB-KW"/>
</dbReference>
<gene>
    <name evidence="6" type="primary">cas6</name>
    <name evidence="6" type="ORF">E4021_05765</name>
</gene>
<dbReference type="NCBIfam" id="TIGR01877">
    <property type="entry name" value="cas_cas6"/>
    <property type="match status" value="1"/>
</dbReference>
<dbReference type="Gene3D" id="3.30.70.1900">
    <property type="match status" value="1"/>
</dbReference>
<dbReference type="Pfam" id="PF01881">
    <property type="entry name" value="Cas_Cas6_C"/>
    <property type="match status" value="1"/>
</dbReference>
<accession>A0A4S4NK69</accession>
<dbReference type="OrthoDB" id="9797488at2"/>
<dbReference type="Pfam" id="PF21350">
    <property type="entry name" value="Cas6_I-A"/>
    <property type="match status" value="1"/>
</dbReference>